<evidence type="ECO:0000313" key="2">
    <source>
        <dbReference type="Proteomes" id="UP000031549"/>
    </source>
</evidence>
<evidence type="ECO:0000313" key="1">
    <source>
        <dbReference type="EMBL" id="NEU73044.1"/>
    </source>
</evidence>
<comment type="caution">
    <text evidence="1">The sequence shown here is derived from an EMBL/GenBank/DDBJ whole genome shotgun (WGS) entry which is preliminary data.</text>
</comment>
<gene>
    <name evidence="1" type="ORF">PI95_010850</name>
</gene>
<dbReference type="AlphaFoldDB" id="A0A846H8N6"/>
<dbReference type="EMBL" id="JTCM02000017">
    <property type="protein sequence ID" value="NEU73044.1"/>
    <property type="molecule type" value="Genomic_DNA"/>
</dbReference>
<organism evidence="1 2">
    <name type="scientific">Hassallia byssoidea VB512170</name>
    <dbReference type="NCBI Taxonomy" id="1304833"/>
    <lineage>
        <taxon>Bacteria</taxon>
        <taxon>Bacillati</taxon>
        <taxon>Cyanobacteriota</taxon>
        <taxon>Cyanophyceae</taxon>
        <taxon>Nostocales</taxon>
        <taxon>Tolypothrichaceae</taxon>
        <taxon>Hassallia</taxon>
    </lineage>
</organism>
<keyword evidence="2" id="KW-1185">Reference proteome</keyword>
<proteinExistence type="predicted"/>
<reference evidence="1 2" key="1">
    <citation type="journal article" date="2015" name="Genome Announc.">
        <title>Draft Genome Sequence of Cyanobacterium Hassallia byssoidea Strain VB512170, Isolated from Monuments in India.</title>
        <authorList>
            <person name="Singh D."/>
            <person name="Chandrababunaidu M.M."/>
            <person name="Panda A."/>
            <person name="Sen D."/>
            <person name="Bhattacharyya S."/>
            <person name="Adhikary S.P."/>
            <person name="Tripathy S."/>
        </authorList>
    </citation>
    <scope>NUCLEOTIDE SEQUENCE [LARGE SCALE GENOMIC DNA]</scope>
    <source>
        <strain evidence="1 2">VB512170</strain>
    </source>
</reference>
<protein>
    <submittedName>
        <fullName evidence="1">Uncharacterized protein</fullName>
    </submittedName>
</protein>
<dbReference type="RefSeq" id="WP_163518788.1">
    <property type="nucleotide sequence ID" value="NZ_JTCM02000017.1"/>
</dbReference>
<accession>A0A846H8N6</accession>
<dbReference type="Proteomes" id="UP000031549">
    <property type="component" value="Unassembled WGS sequence"/>
</dbReference>
<name>A0A846H8N6_9CYAN</name>
<sequence length="62" mass="6966">MALPQASVAAGIRTHPRKAIALLQLVYIERAIAQKMQISGFSDLISAIYKHFQPMQKPLYQL</sequence>